<protein>
    <submittedName>
        <fullName evidence="1">Uncharacterized protein</fullName>
    </submittedName>
</protein>
<evidence type="ECO:0000313" key="2">
    <source>
        <dbReference type="Proteomes" id="UP000004459"/>
    </source>
</evidence>
<sequence length="58" mass="6314">MHFAQKFLLSFCRACPARRPRSAQPLAAQAVLTMFASFDKLASGLLILGAVVMRGPHI</sequence>
<evidence type="ECO:0000313" key="1">
    <source>
        <dbReference type="EMBL" id="EHM40053.1"/>
    </source>
</evidence>
<dbReference type="HOGENOM" id="CLU_2972816_0_0_9"/>
<dbReference type="EMBL" id="AGCK01000298">
    <property type="protein sequence ID" value="EHM40053.1"/>
    <property type="molecule type" value="Genomic_DNA"/>
</dbReference>
<comment type="caution">
    <text evidence="1">The sequence shown here is derived from an EMBL/GenBank/DDBJ whole genome shotgun (WGS) entry which is preliminary data.</text>
</comment>
<reference evidence="1 2" key="1">
    <citation type="submission" date="2011-08" db="EMBL/GenBank/DDBJ databases">
        <authorList>
            <person name="Weinstock G."/>
            <person name="Sodergren E."/>
            <person name="Clifton S."/>
            <person name="Fulton L."/>
            <person name="Fulton B."/>
            <person name="Courtney L."/>
            <person name="Fronick C."/>
            <person name="Harrison M."/>
            <person name="Strong C."/>
            <person name="Farmer C."/>
            <person name="Delahaunty K."/>
            <person name="Markovic C."/>
            <person name="Hall O."/>
            <person name="Minx P."/>
            <person name="Tomlinson C."/>
            <person name="Mitreva M."/>
            <person name="Hou S."/>
            <person name="Chen J."/>
            <person name="Wollam A."/>
            <person name="Pepin K.H."/>
            <person name="Johnson M."/>
            <person name="Bhonagiri V."/>
            <person name="Zhang X."/>
            <person name="Suruliraj S."/>
            <person name="Warren W."/>
            <person name="Chinwalla A."/>
            <person name="Mardis E.R."/>
            <person name="Wilson R.K."/>
        </authorList>
    </citation>
    <scope>NUCLEOTIDE SEQUENCE [LARGE SCALE GENOMIC DNA]</scope>
    <source>
        <strain evidence="1 2">ATCC 29863</strain>
    </source>
</reference>
<dbReference type="AlphaFoldDB" id="G9YVR0"/>
<proteinExistence type="predicted"/>
<dbReference type="Proteomes" id="UP000004459">
    <property type="component" value="Unassembled WGS sequence"/>
</dbReference>
<name>G9YVR0_FLAPL</name>
<gene>
    <name evidence="1" type="ORF">HMPREF0372_03625</name>
</gene>
<accession>G9YVR0</accession>
<organism evidence="1 2">
    <name type="scientific">Flavonifractor plautii ATCC 29863</name>
    <dbReference type="NCBI Taxonomy" id="411475"/>
    <lineage>
        <taxon>Bacteria</taxon>
        <taxon>Bacillati</taxon>
        <taxon>Bacillota</taxon>
        <taxon>Clostridia</taxon>
        <taxon>Eubacteriales</taxon>
        <taxon>Oscillospiraceae</taxon>
        <taxon>Flavonifractor</taxon>
    </lineage>
</organism>